<dbReference type="Proteomes" id="UP000008721">
    <property type="component" value="Chromosome"/>
</dbReference>
<dbReference type="RefSeq" id="WP_013459835.1">
    <property type="nucleotide sequence ID" value="NC_014762.1"/>
</dbReference>
<gene>
    <name evidence="2" type="ordered locus">Sulku_0974</name>
</gene>
<dbReference type="AlphaFoldDB" id="E4U2Q3"/>
<dbReference type="STRING" id="709032.Sulku_0974"/>
<dbReference type="KEGG" id="sku:Sulku_0974"/>
<evidence type="ECO:0000256" key="1">
    <source>
        <dbReference type="SAM" id="Coils"/>
    </source>
</evidence>
<organism evidence="2 3">
    <name type="scientific">Sulfuricurvum kujiense (strain ATCC BAA-921 / DSM 16994 / JCM 11577 / YK-1)</name>
    <dbReference type="NCBI Taxonomy" id="709032"/>
    <lineage>
        <taxon>Bacteria</taxon>
        <taxon>Pseudomonadati</taxon>
        <taxon>Campylobacterota</taxon>
        <taxon>Epsilonproteobacteria</taxon>
        <taxon>Campylobacterales</taxon>
        <taxon>Sulfurimonadaceae</taxon>
        <taxon>Sulfuricurvum</taxon>
    </lineage>
</organism>
<dbReference type="HOGENOM" id="CLU_552859_0_0_7"/>
<keyword evidence="1" id="KW-0175">Coiled coil</keyword>
<dbReference type="eggNOG" id="COG3206">
    <property type="taxonomic scope" value="Bacteria"/>
</dbReference>
<dbReference type="OrthoDB" id="5333112at2"/>
<dbReference type="EMBL" id="CP002355">
    <property type="protein sequence ID" value="ADR33638.1"/>
    <property type="molecule type" value="Genomic_DNA"/>
</dbReference>
<evidence type="ECO:0000313" key="2">
    <source>
        <dbReference type="EMBL" id="ADR33638.1"/>
    </source>
</evidence>
<accession>E4U2Q3</accession>
<evidence type="ECO:0000313" key="3">
    <source>
        <dbReference type="Proteomes" id="UP000008721"/>
    </source>
</evidence>
<name>E4U2Q3_SULKY</name>
<keyword evidence="3" id="KW-1185">Reference proteome</keyword>
<sequence length="498" mass="58358">MNPRIILDIVTILEENLPKYLYALDFTTEQYKNILSKLLIENNEELFDEKKGSIRKALIKYFSKSYQEIEVQVTFASFALKKHFTDPSKSEAYDRMLHQNTVTFLDILERKTDFSPIPYLVSIPEKIREDILENFLKFNNDIDMARKVTRQQIEQIFNLDMRDIVFFLRGRITIRHYTPPRKFAEGADKRFAGESIEDMEAMYNAYFPEGAWSNIEPILGEVLAEKLNFSLIDNITFTRTFIPVFRSMIEIILLEIIKPEDRNKVEGFSGYVLRQYFHQILLYTAKNLLQYVENRDKNAEAFIKYFADEVVIDVNGNKVQKYAITDSKQQKWNFSAVISIMMQYKQVKLKIISQRETIQIAENEFNDCQNEVSIEKSNKDVVAEKLADLQETLAENDAAVLRLKNQIGTTPEEKVSLKSQINRLNYHQTELLDLKKKTVNQIELCKNKIANKISELTRRQRKLDYEKKSLQTYLEQMAAILETYENIAQALATVLTKR</sequence>
<protein>
    <submittedName>
        <fullName evidence="2">Uncharacterized protein</fullName>
    </submittedName>
</protein>
<reference evidence="2 3" key="1">
    <citation type="journal article" date="2012" name="Stand. Genomic Sci.">
        <title>Complete genome sequence of the sulfur compounds oxidizing chemolithoautotroph Sulfuricurvum kujiense type strain (YK-1(T)).</title>
        <authorList>
            <person name="Han C."/>
            <person name="Kotsyurbenko O."/>
            <person name="Chertkov O."/>
            <person name="Held B."/>
            <person name="Lapidus A."/>
            <person name="Nolan M."/>
            <person name="Lucas S."/>
            <person name="Hammon N."/>
            <person name="Deshpande S."/>
            <person name="Cheng J.F."/>
            <person name="Tapia R."/>
            <person name="Goodwin L.A."/>
            <person name="Pitluck S."/>
            <person name="Liolios K."/>
            <person name="Pagani I."/>
            <person name="Ivanova N."/>
            <person name="Mavromatis K."/>
            <person name="Mikhailova N."/>
            <person name="Pati A."/>
            <person name="Chen A."/>
            <person name="Palaniappan K."/>
            <person name="Land M."/>
            <person name="Hauser L."/>
            <person name="Chang Y.J."/>
            <person name="Jeffries C.D."/>
            <person name="Brambilla E.M."/>
            <person name="Rohde M."/>
            <person name="Spring S."/>
            <person name="Sikorski J."/>
            <person name="Goker M."/>
            <person name="Woyke T."/>
            <person name="Bristow J."/>
            <person name="Eisen J.A."/>
            <person name="Markowitz V."/>
            <person name="Hugenholtz P."/>
            <person name="Kyrpides N.C."/>
            <person name="Klenk H.P."/>
            <person name="Detter J.C."/>
        </authorList>
    </citation>
    <scope>NUCLEOTIDE SEQUENCE [LARGE SCALE GENOMIC DNA]</scope>
    <source>
        <strain evidence="3">ATCC BAA-921 / DSM 16994 / JCM 11577 / YK-1</strain>
    </source>
</reference>
<proteinExistence type="predicted"/>
<feature type="coiled-coil region" evidence="1">
    <location>
        <begin position="344"/>
        <end position="406"/>
    </location>
</feature>